<name>A0A0F4L6E8_9LACO</name>
<sequence length="381" mass="43053">MNKKITHYLAAGFLGLTAIWTFNQQSHTVQAKIPSTIRTVMYTSQAYDEDGQKVDAKYPAFRRIEVDKKPLILTFKPYAPYYKISGKKQYIKANNIDGVKREVKHNSYVYATSSRRADYRLIRKGTSITTYGGTVKFKNGLRYYRIGGPAKQYVRAGNLGKITASNTEETIATVTKDGGTPIYEINNGLKTTKKAKKGTTFIVDRAQEEGYADDITNMAIPNAVIYRIKGTNNWLNCLDVKVKKELPHHFYNSEHYSYIRFYQDTDVYNADGTKQDNNGQRIRKQGGNIKVDKLLYIWVPAENKAELFYHMKGHWFYATNKPDGSGGSEVDFGDSYVKASDVRFIDGVKLSPINTAEEASQAAKQKTTKEVIEAAKKRAGN</sequence>
<dbReference type="GO" id="GO:0030115">
    <property type="term" value="C:S-layer"/>
    <property type="evidence" value="ECO:0007669"/>
    <property type="project" value="InterPro"/>
</dbReference>
<dbReference type="InterPro" id="IPR024968">
    <property type="entry name" value="SlpA_C_lactobacillus"/>
</dbReference>
<dbReference type="STRING" id="1218493.JF76_17300"/>
<dbReference type="AlphaFoldDB" id="A0A0F4L6E8"/>
<accession>A0A0F4L6E8</accession>
<protein>
    <recommendedName>
        <fullName evidence="1">S-layer protein C-terminal domain-containing protein</fullName>
    </recommendedName>
</protein>
<gene>
    <name evidence="2" type="ORF">JF76_17300</name>
</gene>
<organism evidence="2 3">
    <name type="scientific">Lactobacillus kullabergensis</name>
    <dbReference type="NCBI Taxonomy" id="1218493"/>
    <lineage>
        <taxon>Bacteria</taxon>
        <taxon>Bacillati</taxon>
        <taxon>Bacillota</taxon>
        <taxon>Bacilli</taxon>
        <taxon>Lactobacillales</taxon>
        <taxon>Lactobacillaceae</taxon>
        <taxon>Lactobacillus</taxon>
    </lineage>
</organism>
<dbReference type="PATRIC" id="fig|1218493.3.peg.1813"/>
<comment type="caution">
    <text evidence="2">The sequence shown here is derived from an EMBL/GenBank/DDBJ whole genome shotgun (WGS) entry which is preliminary data.</text>
</comment>
<dbReference type="RefSeq" id="WP_045928694.1">
    <property type="nucleotide sequence ID" value="NZ_JBHSZS010000008.1"/>
</dbReference>
<evidence type="ECO:0000259" key="1">
    <source>
        <dbReference type="Pfam" id="PF03217"/>
    </source>
</evidence>
<evidence type="ECO:0000313" key="3">
    <source>
        <dbReference type="Proteomes" id="UP000033533"/>
    </source>
</evidence>
<dbReference type="Pfam" id="PF03217">
    <property type="entry name" value="SlpA"/>
    <property type="match status" value="1"/>
</dbReference>
<dbReference type="HOGENOM" id="CLU_068243_0_0_9"/>
<dbReference type="PRINTS" id="PR01729">
    <property type="entry name" value="SURFACELAYER"/>
</dbReference>
<dbReference type="InterPro" id="IPR004903">
    <property type="entry name" value="S-layer_prot"/>
</dbReference>
<evidence type="ECO:0000313" key="2">
    <source>
        <dbReference type="EMBL" id="KJY54220.1"/>
    </source>
</evidence>
<dbReference type="GO" id="GO:0005199">
    <property type="term" value="F:structural constituent of cell wall"/>
    <property type="evidence" value="ECO:0007669"/>
    <property type="project" value="InterPro"/>
</dbReference>
<dbReference type="EMBL" id="JXBY01000028">
    <property type="protein sequence ID" value="KJY54220.1"/>
    <property type="molecule type" value="Genomic_DNA"/>
</dbReference>
<proteinExistence type="predicted"/>
<dbReference type="GO" id="GO:0009274">
    <property type="term" value="C:peptidoglycan-based cell wall"/>
    <property type="evidence" value="ECO:0007669"/>
    <property type="project" value="InterPro"/>
</dbReference>
<feature type="domain" description="S-layer protein C-terminal" evidence="1">
    <location>
        <begin position="93"/>
        <end position="156"/>
    </location>
</feature>
<reference evidence="2 3" key="1">
    <citation type="submission" date="2014-12" db="EMBL/GenBank/DDBJ databases">
        <title>Comparative genomics of the lactic acid bacteria isolated from the honey bee gut.</title>
        <authorList>
            <person name="Ellegaard K.M."/>
            <person name="Tamarit D."/>
            <person name="Javelind E."/>
            <person name="Olofsson T."/>
            <person name="Andersson S.G."/>
            <person name="Vasquez A."/>
        </authorList>
    </citation>
    <scope>NUCLEOTIDE SEQUENCE [LARGE SCALE GENOMIC DNA]</scope>
    <source>
        <strain evidence="2 3">Biut2</strain>
    </source>
</reference>
<dbReference type="Proteomes" id="UP000033533">
    <property type="component" value="Unassembled WGS sequence"/>
</dbReference>
<dbReference type="OrthoDB" id="2286163at2"/>